<evidence type="ECO:0000256" key="4">
    <source>
        <dbReference type="PIRSR" id="PIRSR601613-1"/>
    </source>
</evidence>
<sequence length="464" mass="49477">MSGSREPRSGNTTVDVVVVGAGFAGLSAAERLVSTGRSVLVVEGRDRVGGRSLSGEVAGVKVDLGATWVARRHTAVRDLASRVGCTTTDQFAQGRNVLWMAGRRRTYGGTIPKVSPAALVDMARMQAAVNKLVATVDVEAAWETPGAGRLDAVSFGEWLDRKNALPGTRALMTVISKVQWGCTPGDVSLLHALRYIRSAGGLDHMLDVEGGQQQDRIVETTQEIAQRVAERLGDRVRLETPVRRIAQDDDGVTVRTDSGEIRARYAIVTASPAHRAAIAFEPALSEQGEGLTRTWRMGVLSKAFVAYERPFWRAEGCSGEAVTDTGTVFITFDVSPAPGGPGVLMAFCDPRVFDGFGPGARRDRVVRQLADLYGPQALAPIDYLDHCWGAEPFAPGGPNPAVAPYATTSFGKALSEPHGRVHWAGSETAGEWAGTMNGAVLTGQRTAESVLTLLTRDVREGASR</sequence>
<keyword evidence="6" id="KW-0503">Monooxygenase</keyword>
<keyword evidence="3" id="KW-0560">Oxidoreductase</keyword>
<evidence type="ECO:0000256" key="3">
    <source>
        <dbReference type="ARBA" id="ARBA00023002"/>
    </source>
</evidence>
<proteinExistence type="inferred from homology"/>
<evidence type="ECO:0000256" key="2">
    <source>
        <dbReference type="ARBA" id="ARBA00005995"/>
    </source>
</evidence>
<protein>
    <submittedName>
        <fullName evidence="6">Monooxygenase</fullName>
    </submittedName>
</protein>
<gene>
    <name evidence="6" type="ORF">DEJ47_34075</name>
</gene>
<evidence type="ECO:0000256" key="1">
    <source>
        <dbReference type="ARBA" id="ARBA00001974"/>
    </source>
</evidence>
<comment type="similarity">
    <text evidence="2">Belongs to the flavin monoamine oxidase family.</text>
</comment>
<dbReference type="InterPro" id="IPR050703">
    <property type="entry name" value="Flavin_MAO"/>
</dbReference>
<dbReference type="PANTHER" id="PTHR43563">
    <property type="entry name" value="AMINE OXIDASE"/>
    <property type="match status" value="1"/>
</dbReference>
<dbReference type="SUPFAM" id="SSF54373">
    <property type="entry name" value="FAD-linked reductases, C-terminal domain"/>
    <property type="match status" value="1"/>
</dbReference>
<dbReference type="InterPro" id="IPR036188">
    <property type="entry name" value="FAD/NAD-bd_sf"/>
</dbReference>
<dbReference type="PANTHER" id="PTHR43563:SF1">
    <property type="entry name" value="AMINE OXIDASE [FLAVIN-CONTAINING] B"/>
    <property type="match status" value="1"/>
</dbReference>
<dbReference type="PRINTS" id="PR00757">
    <property type="entry name" value="AMINEOXDASEF"/>
</dbReference>
<dbReference type="Gene3D" id="3.50.50.60">
    <property type="entry name" value="FAD/NAD(P)-binding domain"/>
    <property type="match status" value="1"/>
</dbReference>
<dbReference type="OrthoDB" id="337830at2"/>
<dbReference type="GO" id="GO:0004497">
    <property type="term" value="F:monooxygenase activity"/>
    <property type="evidence" value="ECO:0007669"/>
    <property type="project" value="UniProtKB-KW"/>
</dbReference>
<dbReference type="Pfam" id="PF01593">
    <property type="entry name" value="Amino_oxidase"/>
    <property type="match status" value="1"/>
</dbReference>
<feature type="domain" description="Amine oxidase" evidence="5">
    <location>
        <begin position="23"/>
        <end position="451"/>
    </location>
</feature>
<keyword evidence="7" id="KW-1185">Reference proteome</keyword>
<dbReference type="EMBL" id="CP029193">
    <property type="protein sequence ID" value="QES30780.1"/>
    <property type="molecule type" value="Genomic_DNA"/>
</dbReference>
<feature type="binding site" evidence="4">
    <location>
        <position position="427"/>
    </location>
    <ligand>
        <name>FAD</name>
        <dbReference type="ChEBI" id="CHEBI:57692"/>
    </ligand>
</feature>
<comment type="cofactor">
    <cofactor evidence="1">
        <name>FAD</name>
        <dbReference type="ChEBI" id="CHEBI:57692"/>
    </cofactor>
</comment>
<dbReference type="RefSeq" id="WP_150174972.1">
    <property type="nucleotide sequence ID" value="NZ_CP029193.1"/>
</dbReference>
<accession>A0A5P2BL73</accession>
<dbReference type="InterPro" id="IPR002937">
    <property type="entry name" value="Amino_oxidase"/>
</dbReference>
<evidence type="ECO:0000313" key="6">
    <source>
        <dbReference type="EMBL" id="QES30780.1"/>
    </source>
</evidence>
<dbReference type="SUPFAM" id="SSF51905">
    <property type="entry name" value="FAD/NAD(P)-binding domain"/>
    <property type="match status" value="1"/>
</dbReference>
<name>A0A5P2BL73_STRVZ</name>
<dbReference type="InterPro" id="IPR001613">
    <property type="entry name" value="Flavin_amine_oxidase"/>
</dbReference>
<dbReference type="Proteomes" id="UP000323046">
    <property type="component" value="Chromosome"/>
</dbReference>
<evidence type="ECO:0000313" key="7">
    <source>
        <dbReference type="Proteomes" id="UP000323046"/>
    </source>
</evidence>
<feature type="binding site" evidence="4">
    <location>
        <position position="347"/>
    </location>
    <ligand>
        <name>substrate</name>
    </ligand>
</feature>
<feature type="binding site" evidence="4">
    <location>
        <position position="242"/>
    </location>
    <ligand>
        <name>FAD</name>
        <dbReference type="ChEBI" id="CHEBI:57692"/>
    </ligand>
</feature>
<organism evidence="6 7">
    <name type="scientific">Streptomyces venezuelae</name>
    <dbReference type="NCBI Taxonomy" id="54571"/>
    <lineage>
        <taxon>Bacteria</taxon>
        <taxon>Bacillati</taxon>
        <taxon>Actinomycetota</taxon>
        <taxon>Actinomycetes</taxon>
        <taxon>Kitasatosporales</taxon>
        <taxon>Streptomycetaceae</taxon>
        <taxon>Streptomyces</taxon>
    </lineage>
</organism>
<dbReference type="AlphaFoldDB" id="A0A5P2BL73"/>
<evidence type="ECO:0000259" key="5">
    <source>
        <dbReference type="Pfam" id="PF01593"/>
    </source>
</evidence>
<reference evidence="6 7" key="1">
    <citation type="submission" date="2018-05" db="EMBL/GenBank/DDBJ databases">
        <title>Streptomyces venezuelae.</title>
        <authorList>
            <person name="Kim W."/>
            <person name="Lee N."/>
            <person name="Cho B.-K."/>
        </authorList>
    </citation>
    <scope>NUCLEOTIDE SEQUENCE [LARGE SCALE GENOMIC DNA]</scope>
    <source>
        <strain evidence="6 7">ATCC 14583</strain>
    </source>
</reference>